<dbReference type="GeneID" id="106458132"/>
<proteinExistence type="predicted"/>
<dbReference type="InterPro" id="IPR048287">
    <property type="entry name" value="TSPN-like_N"/>
</dbReference>
<sequence>MRRDCVCAMARPKCRNQCRNNVNLRLLSGKTLIHRDVTILCIVTFVVISTGVFRPVKAALPSGSADLLQSVGISGEQIGIGTTQGICENRAIRIENGQPVYGAPDRAYTITENAVLTASTSHIFQGGVPIDFSVLTTFRPEQGSEGYLFSVYDSEGQEQLGLKVGENVTFTCRRSLEASDLAKANFDIRINDGKWHRLSLSVKGDSVTVLNGCGPNQQTETVQLHRSADAYIDTSGITLVGQELHNGGFFRGDIQQLQVIPTPQAAYEHCVDYMPDCDTPFPYAQPPEAEVYPVYPYPVDEELPPVSPEENDGEEDIPYPDASYDITNFTVMVGIFS</sequence>
<accession>A0ABM1B1R9</accession>
<feature type="domain" description="Thrombospondin-like N-terminal" evidence="2">
    <location>
        <begin position="85"/>
        <end position="263"/>
    </location>
</feature>
<evidence type="ECO:0000313" key="4">
    <source>
        <dbReference type="RefSeq" id="XP_013773046.2"/>
    </source>
</evidence>
<dbReference type="InterPro" id="IPR013320">
    <property type="entry name" value="ConA-like_dom_sf"/>
</dbReference>
<dbReference type="RefSeq" id="XP_013773046.2">
    <property type="nucleotide sequence ID" value="XM_013917592.2"/>
</dbReference>
<evidence type="ECO:0000256" key="1">
    <source>
        <dbReference type="ARBA" id="ARBA00022737"/>
    </source>
</evidence>
<organism evidence="3 4">
    <name type="scientific">Limulus polyphemus</name>
    <name type="common">Atlantic horseshoe crab</name>
    <dbReference type="NCBI Taxonomy" id="6850"/>
    <lineage>
        <taxon>Eukaryota</taxon>
        <taxon>Metazoa</taxon>
        <taxon>Ecdysozoa</taxon>
        <taxon>Arthropoda</taxon>
        <taxon>Chelicerata</taxon>
        <taxon>Merostomata</taxon>
        <taxon>Xiphosura</taxon>
        <taxon>Limulidae</taxon>
        <taxon>Limulus</taxon>
    </lineage>
</organism>
<evidence type="ECO:0000259" key="2">
    <source>
        <dbReference type="SMART" id="SM00210"/>
    </source>
</evidence>
<dbReference type="SUPFAM" id="SSF49899">
    <property type="entry name" value="Concanavalin A-like lectins/glucanases"/>
    <property type="match status" value="1"/>
</dbReference>
<name>A0ABM1B1R9_LIMPO</name>
<dbReference type="SMART" id="SM00210">
    <property type="entry name" value="TSPN"/>
    <property type="match status" value="1"/>
</dbReference>
<reference evidence="4" key="1">
    <citation type="submission" date="2025-08" db="UniProtKB">
        <authorList>
            <consortium name="RefSeq"/>
        </authorList>
    </citation>
    <scope>IDENTIFICATION</scope>
    <source>
        <tissue evidence="4">Muscle</tissue>
    </source>
</reference>
<evidence type="ECO:0000313" key="3">
    <source>
        <dbReference type="Proteomes" id="UP000694941"/>
    </source>
</evidence>
<keyword evidence="3" id="KW-1185">Reference proteome</keyword>
<dbReference type="Gene3D" id="2.60.120.200">
    <property type="match status" value="1"/>
</dbReference>
<protein>
    <submittedName>
        <fullName evidence="4">Collagen alpha-1(XI) chain-like</fullName>
    </submittedName>
</protein>
<keyword evidence="1" id="KW-0677">Repeat</keyword>
<gene>
    <name evidence="4" type="primary">LOC106458132</name>
</gene>
<dbReference type="Proteomes" id="UP000694941">
    <property type="component" value="Unplaced"/>
</dbReference>